<protein>
    <submittedName>
        <fullName evidence="3">Nif-specific regulatory</fullName>
    </submittedName>
</protein>
<dbReference type="Pfam" id="PF03469">
    <property type="entry name" value="XH"/>
    <property type="match status" value="1"/>
</dbReference>
<dbReference type="EMBL" id="SMMG02000003">
    <property type="protein sequence ID" value="KAA3481852.1"/>
    <property type="molecule type" value="Genomic_DNA"/>
</dbReference>
<dbReference type="InterPro" id="IPR005379">
    <property type="entry name" value="FDM1-5/IDN2_XH"/>
</dbReference>
<feature type="domain" description="Factor of DNA methylation 1-5/IDN2" evidence="2">
    <location>
        <begin position="265"/>
        <end position="395"/>
    </location>
</feature>
<reference evidence="3" key="1">
    <citation type="submission" date="2019-08" db="EMBL/GenBank/DDBJ databases">
        <authorList>
            <person name="Liu F."/>
        </authorList>
    </citation>
    <scope>NUCLEOTIDE SEQUENCE [LARGE SCALE GENOMIC DNA]</scope>
    <source>
        <strain evidence="3">PA1801</strain>
        <tissue evidence="3">Leaf</tissue>
    </source>
</reference>
<dbReference type="PANTHER" id="PTHR21596:SF82">
    <property type="entry name" value="FACTOR OF DNA METHYLATION 5-LIKE"/>
    <property type="match status" value="1"/>
</dbReference>
<dbReference type="PANTHER" id="PTHR21596">
    <property type="entry name" value="RIBONUCLEASE P SUBUNIT P38"/>
    <property type="match status" value="1"/>
</dbReference>
<dbReference type="AlphaFoldDB" id="A0A5B6WLW7"/>
<organism evidence="3 4">
    <name type="scientific">Gossypium australe</name>
    <dbReference type="NCBI Taxonomy" id="47621"/>
    <lineage>
        <taxon>Eukaryota</taxon>
        <taxon>Viridiplantae</taxon>
        <taxon>Streptophyta</taxon>
        <taxon>Embryophyta</taxon>
        <taxon>Tracheophyta</taxon>
        <taxon>Spermatophyta</taxon>
        <taxon>Magnoliopsida</taxon>
        <taxon>eudicotyledons</taxon>
        <taxon>Gunneridae</taxon>
        <taxon>Pentapetalae</taxon>
        <taxon>rosids</taxon>
        <taxon>malvids</taxon>
        <taxon>Malvales</taxon>
        <taxon>Malvaceae</taxon>
        <taxon>Malvoideae</taxon>
        <taxon>Gossypium</taxon>
    </lineage>
</organism>
<proteinExistence type="predicted"/>
<comment type="caution">
    <text evidence="3">The sequence shown here is derived from an EMBL/GenBank/DDBJ whole genome shotgun (WGS) entry which is preliminary data.</text>
</comment>
<evidence type="ECO:0000313" key="4">
    <source>
        <dbReference type="Proteomes" id="UP000325315"/>
    </source>
</evidence>
<dbReference type="Proteomes" id="UP000325315">
    <property type="component" value="Unassembled WGS sequence"/>
</dbReference>
<feature type="coiled-coil region" evidence="1">
    <location>
        <begin position="199"/>
        <end position="233"/>
    </location>
</feature>
<gene>
    <name evidence="3" type="ORF">EPI10_022181</name>
</gene>
<evidence type="ECO:0000313" key="3">
    <source>
        <dbReference type="EMBL" id="KAA3481852.1"/>
    </source>
</evidence>
<accession>A0A5B6WLW7</accession>
<keyword evidence="1" id="KW-0175">Coiled coil</keyword>
<dbReference type="InterPro" id="IPR045177">
    <property type="entry name" value="FDM1-5/IDN2"/>
</dbReference>
<keyword evidence="4" id="KW-1185">Reference proteome</keyword>
<evidence type="ECO:0000259" key="2">
    <source>
        <dbReference type="Pfam" id="PF03469"/>
    </source>
</evidence>
<name>A0A5B6WLW7_9ROSI</name>
<dbReference type="GO" id="GO:0080188">
    <property type="term" value="P:gene silencing by siRNA-directed DNA methylation"/>
    <property type="evidence" value="ECO:0007669"/>
    <property type="project" value="InterPro"/>
</dbReference>
<evidence type="ECO:0000256" key="1">
    <source>
        <dbReference type="SAM" id="Coils"/>
    </source>
</evidence>
<dbReference type="OrthoDB" id="1892195at2759"/>
<sequence length="401" mass="47509">MMLQVLNLSIEMEKIDYQEELKKERRLVRSLVYEIDYRKEQLSEMEHKYDKTTAALQELVDGLVAKIESKDGSLRDWELRYKEMEHKYDETTAALQGLVDGLVEKIDSKDSSLRDWELRYNETVRQLKGENAVLHRVFAEEIQKERDENLKLKCQLGFRTKLVEDYISHNDNDMERSSLLNEMEVPKENVACQDLVELEKTTSEQIAALKKELEEKSEALKDLEHRYSCLTVKQVLTNQELQDARKESIRGLNDFLNNQTNLRVKRMGEIDQKAFEVACSLKFPDEDWRETCAKACSLWQHNVQDPRWHPFKMINIRGNLQEIIDEDDEKLKELRNEYGDTAYEAVSTALMEMNEYNASGRYAVPEVWNKREGRRATMKEIVQYLIEQLKIHKRKRKRRFS</sequence>